<reference evidence="2" key="1">
    <citation type="submission" date="2018-06" db="EMBL/GenBank/DDBJ databases">
        <authorList>
            <person name="Zhirakovskaya E."/>
        </authorList>
    </citation>
    <scope>NUCLEOTIDE SEQUENCE</scope>
</reference>
<dbReference type="InterPro" id="IPR027843">
    <property type="entry name" value="DUF4440"/>
</dbReference>
<gene>
    <name evidence="2" type="ORF">MNBD_GAMMA09-722</name>
</gene>
<dbReference type="Pfam" id="PF14534">
    <property type="entry name" value="DUF4440"/>
    <property type="match status" value="1"/>
</dbReference>
<sequence length="153" mass="17157">MNQRTVKKVIVYLSSAAVLMCSLVIRAEAGSPEQVIKRYEVALNASDTTSIMKLYGEHPVFMPQHSPAQSGRSAVKKAYDSVFKTIDLNITFTVYEVEVHGKTAWARTSSAGKTILLANGKKIDEGNNELFIFKKEKGEWKIHRYLFSTTTPR</sequence>
<dbReference type="Gene3D" id="3.10.450.50">
    <property type="match status" value="1"/>
</dbReference>
<dbReference type="EMBL" id="UOFI01000010">
    <property type="protein sequence ID" value="VAW61327.1"/>
    <property type="molecule type" value="Genomic_DNA"/>
</dbReference>
<feature type="domain" description="DUF4440" evidence="1">
    <location>
        <begin position="34"/>
        <end position="142"/>
    </location>
</feature>
<dbReference type="GO" id="GO:0016853">
    <property type="term" value="F:isomerase activity"/>
    <property type="evidence" value="ECO:0007669"/>
    <property type="project" value="UniProtKB-KW"/>
</dbReference>
<dbReference type="AlphaFoldDB" id="A0A3B0XE01"/>
<evidence type="ECO:0000313" key="2">
    <source>
        <dbReference type="EMBL" id="VAW61327.1"/>
    </source>
</evidence>
<dbReference type="InterPro" id="IPR032710">
    <property type="entry name" value="NTF2-like_dom_sf"/>
</dbReference>
<keyword evidence="2" id="KW-0413">Isomerase</keyword>
<organism evidence="2">
    <name type="scientific">hydrothermal vent metagenome</name>
    <dbReference type="NCBI Taxonomy" id="652676"/>
    <lineage>
        <taxon>unclassified sequences</taxon>
        <taxon>metagenomes</taxon>
        <taxon>ecological metagenomes</taxon>
    </lineage>
</organism>
<evidence type="ECO:0000259" key="1">
    <source>
        <dbReference type="Pfam" id="PF14534"/>
    </source>
</evidence>
<dbReference type="SUPFAM" id="SSF54427">
    <property type="entry name" value="NTF2-like"/>
    <property type="match status" value="1"/>
</dbReference>
<proteinExistence type="predicted"/>
<accession>A0A3B0XE01</accession>
<protein>
    <submittedName>
        <fullName evidence="2">Ketosteroid isomerase homolog</fullName>
    </submittedName>
</protein>
<name>A0A3B0XE01_9ZZZZ</name>